<gene>
    <name evidence="2" type="ORF">RHGRI_034697</name>
</gene>
<dbReference type="AlphaFoldDB" id="A0AAV6I4Y8"/>
<evidence type="ECO:0000313" key="3">
    <source>
        <dbReference type="Proteomes" id="UP000823749"/>
    </source>
</evidence>
<name>A0AAV6I4Y8_9ERIC</name>
<accession>A0AAV6I4Y8</accession>
<comment type="caution">
    <text evidence="2">The sequence shown here is derived from an EMBL/GenBank/DDBJ whole genome shotgun (WGS) entry which is preliminary data.</text>
</comment>
<evidence type="ECO:0000256" key="1">
    <source>
        <dbReference type="SAM" id="MobiDB-lite"/>
    </source>
</evidence>
<feature type="region of interest" description="Disordered" evidence="1">
    <location>
        <begin position="48"/>
        <end position="67"/>
    </location>
</feature>
<proteinExistence type="predicted"/>
<protein>
    <submittedName>
        <fullName evidence="2">Uncharacterized protein</fullName>
    </submittedName>
</protein>
<reference evidence="2" key="1">
    <citation type="submission" date="2020-08" db="EMBL/GenBank/DDBJ databases">
        <title>Plant Genome Project.</title>
        <authorList>
            <person name="Zhang R.-G."/>
        </authorList>
    </citation>
    <scope>NUCLEOTIDE SEQUENCE</scope>
    <source>
        <strain evidence="2">WSP0</strain>
        <tissue evidence="2">Leaf</tissue>
    </source>
</reference>
<dbReference type="EMBL" id="JACTNZ010000012">
    <property type="protein sequence ID" value="KAG5522628.1"/>
    <property type="molecule type" value="Genomic_DNA"/>
</dbReference>
<evidence type="ECO:0000313" key="2">
    <source>
        <dbReference type="EMBL" id="KAG5522628.1"/>
    </source>
</evidence>
<sequence length="67" mass="7601">MKVLLNAQDFQYQQLSKKNIEEIIKTAMNQVVRKLHLPRPLNKHGIFSGVSVGKSKKTKNSSPLQVL</sequence>
<dbReference type="Proteomes" id="UP000823749">
    <property type="component" value="Chromosome 12"/>
</dbReference>
<keyword evidence="3" id="KW-1185">Reference proteome</keyword>
<organism evidence="2 3">
    <name type="scientific">Rhododendron griersonianum</name>
    <dbReference type="NCBI Taxonomy" id="479676"/>
    <lineage>
        <taxon>Eukaryota</taxon>
        <taxon>Viridiplantae</taxon>
        <taxon>Streptophyta</taxon>
        <taxon>Embryophyta</taxon>
        <taxon>Tracheophyta</taxon>
        <taxon>Spermatophyta</taxon>
        <taxon>Magnoliopsida</taxon>
        <taxon>eudicotyledons</taxon>
        <taxon>Gunneridae</taxon>
        <taxon>Pentapetalae</taxon>
        <taxon>asterids</taxon>
        <taxon>Ericales</taxon>
        <taxon>Ericaceae</taxon>
        <taxon>Ericoideae</taxon>
        <taxon>Rhodoreae</taxon>
        <taxon>Rhododendron</taxon>
    </lineage>
</organism>